<dbReference type="InterPro" id="IPR031493">
    <property type="entry name" value="Zinc_ribbon_15"/>
</dbReference>
<dbReference type="AlphaFoldDB" id="A0A255HBC0"/>
<sequence>MLIWGTKGYLDIICTLMYACRRCGNQPLTLLKHGSKFTLFFIPLFPVSTRWSLVCNFCREEYPITAEEAKQHQEVAAS</sequence>
<keyword evidence="3" id="KW-1185">Reference proteome</keyword>
<dbReference type="EMBL" id="NMVQ01000002">
    <property type="protein sequence ID" value="OYO24606.1"/>
    <property type="molecule type" value="Genomic_DNA"/>
</dbReference>
<name>A0A255HBC0_9ACTN</name>
<dbReference type="Pfam" id="PF17032">
    <property type="entry name" value="Zn_ribbon_15"/>
    <property type="match status" value="1"/>
</dbReference>
<proteinExistence type="predicted"/>
<organism evidence="2 3">
    <name type="scientific">Enemella dayhoffiae</name>
    <dbReference type="NCBI Taxonomy" id="2016507"/>
    <lineage>
        <taxon>Bacteria</taxon>
        <taxon>Bacillati</taxon>
        <taxon>Actinomycetota</taxon>
        <taxon>Actinomycetes</taxon>
        <taxon>Propionibacteriales</taxon>
        <taxon>Propionibacteriaceae</taxon>
        <taxon>Enemella</taxon>
    </lineage>
</organism>
<dbReference type="RefSeq" id="WP_094362596.1">
    <property type="nucleotide sequence ID" value="NZ_NMVQ01000002.1"/>
</dbReference>
<feature type="domain" description="Zinc-ribbon 15" evidence="1">
    <location>
        <begin position="19"/>
        <end position="65"/>
    </location>
</feature>
<dbReference type="OrthoDB" id="4272428at2"/>
<evidence type="ECO:0000259" key="1">
    <source>
        <dbReference type="Pfam" id="PF17032"/>
    </source>
</evidence>
<reference evidence="2 3" key="1">
    <citation type="submission" date="2017-07" db="EMBL/GenBank/DDBJ databases">
        <title>Draft whole genome sequences of clinical Proprionibacteriaceae strains.</title>
        <authorList>
            <person name="Bernier A.-M."/>
            <person name="Bernard K."/>
            <person name="Domingo M.-C."/>
        </authorList>
    </citation>
    <scope>NUCLEOTIDE SEQUENCE [LARGE SCALE GENOMIC DNA]</scope>
    <source>
        <strain evidence="2 3">NML 130396</strain>
    </source>
</reference>
<dbReference type="PANTHER" id="PTHR28139:SF1">
    <property type="entry name" value="UPF0768 PROTEIN YBL029C-A"/>
    <property type="match status" value="1"/>
</dbReference>
<evidence type="ECO:0000313" key="3">
    <source>
        <dbReference type="Proteomes" id="UP000216311"/>
    </source>
</evidence>
<dbReference type="Proteomes" id="UP000216311">
    <property type="component" value="Unassembled WGS sequence"/>
</dbReference>
<comment type="caution">
    <text evidence="2">The sequence shown here is derived from an EMBL/GenBank/DDBJ whole genome shotgun (WGS) entry which is preliminary data.</text>
</comment>
<gene>
    <name evidence="2" type="ORF">CGZ93_02560</name>
</gene>
<evidence type="ECO:0000313" key="2">
    <source>
        <dbReference type="EMBL" id="OYO24606.1"/>
    </source>
</evidence>
<accession>A0A255HBC0</accession>
<dbReference type="PANTHER" id="PTHR28139">
    <property type="entry name" value="UPF0768 PROTEIN YBL029C-A"/>
    <property type="match status" value="1"/>
</dbReference>
<protein>
    <submittedName>
        <fullName evidence="2">Zinc-ribbon domain-containing protein</fullName>
    </submittedName>
</protein>